<protein>
    <submittedName>
        <fullName evidence="4">PEP-CTERM protein-sorting domain-containing protein</fullName>
    </submittedName>
</protein>
<dbReference type="NCBIfam" id="TIGR02595">
    <property type="entry name" value="PEP_CTERM"/>
    <property type="match status" value="1"/>
</dbReference>
<organism evidence="4 5">
    <name type="scientific">Desulfonatronum thiosulfatophilum</name>
    <dbReference type="NCBI Taxonomy" id="617002"/>
    <lineage>
        <taxon>Bacteria</taxon>
        <taxon>Pseudomonadati</taxon>
        <taxon>Thermodesulfobacteriota</taxon>
        <taxon>Desulfovibrionia</taxon>
        <taxon>Desulfovibrionales</taxon>
        <taxon>Desulfonatronaceae</taxon>
        <taxon>Desulfonatronum</taxon>
    </lineage>
</organism>
<name>A0A1G6C7P5_9BACT</name>
<evidence type="ECO:0000259" key="3">
    <source>
        <dbReference type="Pfam" id="PF07589"/>
    </source>
</evidence>
<gene>
    <name evidence="4" type="ORF">SAMN05660653_01379</name>
</gene>
<dbReference type="OrthoDB" id="9554552at2"/>
<sequence>MKKILFTFAAFAIYLASSMTAHAIPIYGSVGFGSFTGDFSFLVQSDESAIIEVSLKNISQEDNGGYLTGFAFVVPEELQYNLTGTEFTHDLNPLYGSINGAAYNNFSLGASTNKNLQGSGNPSQGLGVGSTATFKFLLTGTGFSKLTEQDFFKAGEPWFLARFSGNGNPFVPGTTLATPPGDPVNPVPEPGTIALLALGLAGMGLYVRRRRNG</sequence>
<dbReference type="EMBL" id="FMXO01000007">
    <property type="protein sequence ID" value="SDB28875.1"/>
    <property type="molecule type" value="Genomic_DNA"/>
</dbReference>
<feature type="transmembrane region" description="Helical" evidence="1">
    <location>
        <begin position="190"/>
        <end position="207"/>
    </location>
</feature>
<dbReference type="Proteomes" id="UP000198771">
    <property type="component" value="Unassembled WGS sequence"/>
</dbReference>
<feature type="signal peptide" evidence="2">
    <location>
        <begin position="1"/>
        <end position="23"/>
    </location>
</feature>
<evidence type="ECO:0000256" key="2">
    <source>
        <dbReference type="SAM" id="SignalP"/>
    </source>
</evidence>
<evidence type="ECO:0000313" key="4">
    <source>
        <dbReference type="EMBL" id="SDB28875.1"/>
    </source>
</evidence>
<feature type="chain" id="PRO_5011763651" evidence="2">
    <location>
        <begin position="24"/>
        <end position="213"/>
    </location>
</feature>
<evidence type="ECO:0000313" key="5">
    <source>
        <dbReference type="Proteomes" id="UP000198771"/>
    </source>
</evidence>
<keyword evidence="1" id="KW-0812">Transmembrane</keyword>
<dbReference type="AlphaFoldDB" id="A0A1G6C7P5"/>
<proteinExistence type="predicted"/>
<feature type="domain" description="Ice-binding protein C-terminal" evidence="3">
    <location>
        <begin position="186"/>
        <end position="210"/>
    </location>
</feature>
<accession>A0A1G6C7P5</accession>
<keyword evidence="1" id="KW-1133">Transmembrane helix</keyword>
<keyword evidence="1" id="KW-0472">Membrane</keyword>
<reference evidence="4 5" key="1">
    <citation type="submission" date="2016-10" db="EMBL/GenBank/DDBJ databases">
        <authorList>
            <person name="de Groot N.N."/>
        </authorList>
    </citation>
    <scope>NUCLEOTIDE SEQUENCE [LARGE SCALE GENOMIC DNA]</scope>
    <source>
        <strain evidence="4 5">ASO4-2</strain>
    </source>
</reference>
<keyword evidence="2" id="KW-0732">Signal</keyword>
<dbReference type="InterPro" id="IPR013424">
    <property type="entry name" value="Ice-binding_C"/>
</dbReference>
<dbReference type="Pfam" id="PF07589">
    <property type="entry name" value="PEP-CTERM"/>
    <property type="match status" value="1"/>
</dbReference>
<evidence type="ECO:0000256" key="1">
    <source>
        <dbReference type="SAM" id="Phobius"/>
    </source>
</evidence>
<dbReference type="RefSeq" id="WP_161946220.1">
    <property type="nucleotide sequence ID" value="NZ_FMXO01000007.1"/>
</dbReference>
<keyword evidence="5" id="KW-1185">Reference proteome</keyword>